<reference evidence="4" key="1">
    <citation type="submission" date="2018-09" db="EMBL/GenBank/DDBJ databases">
        <authorList>
            <person name="Tuo L."/>
        </authorList>
    </citation>
    <scope>NUCLEOTIDE SEQUENCE [LARGE SCALE GENOMIC DNA]</scope>
    <source>
        <strain evidence="4">M2BS4Y-1</strain>
    </source>
</reference>
<organism evidence="3 4">
    <name type="scientific">Aureimonas flava</name>
    <dbReference type="NCBI Taxonomy" id="2320271"/>
    <lineage>
        <taxon>Bacteria</taxon>
        <taxon>Pseudomonadati</taxon>
        <taxon>Pseudomonadota</taxon>
        <taxon>Alphaproteobacteria</taxon>
        <taxon>Hyphomicrobiales</taxon>
        <taxon>Aurantimonadaceae</taxon>
        <taxon>Aureimonas</taxon>
    </lineage>
</organism>
<evidence type="ECO:0000313" key="4">
    <source>
        <dbReference type="Proteomes" id="UP000265750"/>
    </source>
</evidence>
<dbReference type="Proteomes" id="UP000265750">
    <property type="component" value="Unassembled WGS sequence"/>
</dbReference>
<name>A0A3A1WHT3_9HYPH</name>
<keyword evidence="4" id="KW-1185">Reference proteome</keyword>
<evidence type="ECO:0000259" key="2">
    <source>
        <dbReference type="Pfam" id="PF19489"/>
    </source>
</evidence>
<dbReference type="RefSeq" id="WP_119541697.1">
    <property type="nucleotide sequence ID" value="NZ_QYRN01000018.1"/>
</dbReference>
<dbReference type="SUPFAM" id="SSF53955">
    <property type="entry name" value="Lysozyme-like"/>
    <property type="match status" value="1"/>
</dbReference>
<evidence type="ECO:0000313" key="3">
    <source>
        <dbReference type="EMBL" id="RIX97128.1"/>
    </source>
</evidence>
<dbReference type="InterPro" id="IPR045795">
    <property type="entry name" value="SLT_4"/>
</dbReference>
<sequence length="192" mass="21563">MRVVAIPSVLAVALLAGCASPPKSTGNACAIFSQRDGLLADWRRDARRVSAETGVPVHVLMATIQAESNFEARARPPRRWILGFIPGRRISTAYGYAQVLDGTWGDYQRRTGRHSDRRNDFADAIRFIGWYHADSNRRLGIDKSDAYRLYLAYHSGHAGYTRGVWRSRPEALRGAKRAQDMARRYAAQLARC</sequence>
<dbReference type="CDD" id="cd00442">
    <property type="entry name" value="Lyz-like"/>
    <property type="match status" value="1"/>
</dbReference>
<dbReference type="PROSITE" id="PS51257">
    <property type="entry name" value="PROKAR_LIPOPROTEIN"/>
    <property type="match status" value="1"/>
</dbReference>
<dbReference type="InterPro" id="IPR023346">
    <property type="entry name" value="Lysozyme-like_dom_sf"/>
</dbReference>
<proteinExistence type="predicted"/>
<protein>
    <recommendedName>
        <fullName evidence="2">Transglycosylase SLT domain-containing protein</fullName>
    </recommendedName>
</protein>
<gene>
    <name evidence="3" type="ORF">D3218_19230</name>
</gene>
<dbReference type="OrthoDB" id="9789144at2"/>
<comment type="caution">
    <text evidence="3">The sequence shown here is derived from an EMBL/GenBank/DDBJ whole genome shotgun (WGS) entry which is preliminary data.</text>
</comment>
<dbReference type="EMBL" id="QYRN01000018">
    <property type="protein sequence ID" value="RIX97128.1"/>
    <property type="molecule type" value="Genomic_DNA"/>
</dbReference>
<feature type="chain" id="PRO_5017436050" description="Transglycosylase SLT domain-containing protein" evidence="1">
    <location>
        <begin position="20"/>
        <end position="192"/>
    </location>
</feature>
<feature type="domain" description="Transglycosylase SLT" evidence="2">
    <location>
        <begin position="9"/>
        <end position="192"/>
    </location>
</feature>
<dbReference type="Pfam" id="PF19489">
    <property type="entry name" value="SLT_4"/>
    <property type="match status" value="1"/>
</dbReference>
<keyword evidence="1" id="KW-0732">Signal</keyword>
<dbReference type="AlphaFoldDB" id="A0A3A1WHT3"/>
<feature type="signal peptide" evidence="1">
    <location>
        <begin position="1"/>
        <end position="19"/>
    </location>
</feature>
<accession>A0A3A1WHT3</accession>
<evidence type="ECO:0000256" key="1">
    <source>
        <dbReference type="SAM" id="SignalP"/>
    </source>
</evidence>
<dbReference type="Gene3D" id="1.10.530.10">
    <property type="match status" value="1"/>
</dbReference>